<organism evidence="1 2">
    <name type="scientific">Coniosporium uncinatum</name>
    <dbReference type="NCBI Taxonomy" id="93489"/>
    <lineage>
        <taxon>Eukaryota</taxon>
        <taxon>Fungi</taxon>
        <taxon>Dikarya</taxon>
        <taxon>Ascomycota</taxon>
        <taxon>Pezizomycotina</taxon>
        <taxon>Dothideomycetes</taxon>
        <taxon>Dothideomycetes incertae sedis</taxon>
        <taxon>Coniosporium</taxon>
    </lineage>
</organism>
<dbReference type="EMBL" id="JAWDJW010004502">
    <property type="protein sequence ID" value="KAK3074672.1"/>
    <property type="molecule type" value="Genomic_DNA"/>
</dbReference>
<sequence>MLELHDKYGPVVRTAPNELSFSSVSSWQDIYGFRVGHKPFIKSEFYDGGSFADQAHSIVSERDPVVHGKMRKYLSHAFSDRSLKAQEYLVSEVVDLFIAKLGERGTNAEGTNMVMWYNLCTFDIIGSLAFGESFEGVQSGEYRRTHSNATKGIDVQPGKFHFWIGLVMSALRQGALADFFNRFPELAAIFKTIMPGAIKKLTEDTKKHEAHTMALVQKRINKKSDRPDFMTRMLENRDKDEVSDIQLAAHSSDFVTAGSETTATTLSAITYYLMKTPEVYQKLKDEIRGNFKSYEDITSMSTQSL</sequence>
<accession>A0ACC3DHB3</accession>
<evidence type="ECO:0000313" key="1">
    <source>
        <dbReference type="EMBL" id="KAK3074672.1"/>
    </source>
</evidence>
<comment type="caution">
    <text evidence="1">The sequence shown here is derived from an EMBL/GenBank/DDBJ whole genome shotgun (WGS) entry which is preliminary data.</text>
</comment>
<proteinExistence type="predicted"/>
<name>A0ACC3DHB3_9PEZI</name>
<feature type="non-terminal residue" evidence="1">
    <location>
        <position position="305"/>
    </location>
</feature>
<evidence type="ECO:0000313" key="2">
    <source>
        <dbReference type="Proteomes" id="UP001186974"/>
    </source>
</evidence>
<gene>
    <name evidence="1" type="ORF">LTS18_014209</name>
</gene>
<protein>
    <submittedName>
        <fullName evidence="1">Uncharacterized protein</fullName>
    </submittedName>
</protein>
<keyword evidence="2" id="KW-1185">Reference proteome</keyword>
<reference evidence="1" key="1">
    <citation type="submission" date="2024-09" db="EMBL/GenBank/DDBJ databases">
        <title>Black Yeasts Isolated from many extreme environments.</title>
        <authorList>
            <person name="Coleine C."/>
            <person name="Stajich J.E."/>
            <person name="Selbmann L."/>
        </authorList>
    </citation>
    <scope>NUCLEOTIDE SEQUENCE</scope>
    <source>
        <strain evidence="1">CCFEE 5737</strain>
    </source>
</reference>
<dbReference type="Proteomes" id="UP001186974">
    <property type="component" value="Unassembled WGS sequence"/>
</dbReference>